<dbReference type="PANTHER" id="PTHR46756">
    <property type="entry name" value="TRANSGELIN"/>
    <property type="match status" value="1"/>
</dbReference>
<dbReference type="GO" id="GO:0008093">
    <property type="term" value="F:cytoskeletal anchor activity"/>
    <property type="evidence" value="ECO:0007669"/>
    <property type="project" value="TreeGrafter"/>
</dbReference>
<accession>A0A6N2K261</accession>
<gene>
    <name evidence="2" type="ORF">SVIM_LOCUS23260</name>
</gene>
<dbReference type="PANTHER" id="PTHR46756:SF18">
    <property type="entry name" value="GAS2-LIKE PROTEIN PICKLED EGGS"/>
    <property type="match status" value="1"/>
</dbReference>
<reference evidence="2" key="1">
    <citation type="submission" date="2019-03" db="EMBL/GenBank/DDBJ databases">
        <authorList>
            <person name="Mank J."/>
            <person name="Almeida P."/>
        </authorList>
    </citation>
    <scope>NUCLEOTIDE SEQUENCE</scope>
    <source>
        <strain evidence="2">78183</strain>
    </source>
</reference>
<keyword evidence="1" id="KW-0732">Signal</keyword>
<proteinExistence type="predicted"/>
<dbReference type="EMBL" id="CAADRP010000058">
    <property type="protein sequence ID" value="VFU22296.1"/>
    <property type="molecule type" value="Genomic_DNA"/>
</dbReference>
<dbReference type="SUPFAM" id="SSF47576">
    <property type="entry name" value="Calponin-homology domain, CH-domain"/>
    <property type="match status" value="1"/>
</dbReference>
<dbReference type="InterPro" id="IPR036872">
    <property type="entry name" value="CH_dom_sf"/>
</dbReference>
<evidence type="ECO:0000256" key="1">
    <source>
        <dbReference type="SAM" id="SignalP"/>
    </source>
</evidence>
<protein>
    <recommendedName>
        <fullName evidence="3">Calponin-homology (CH) domain-containing protein</fullName>
    </recommendedName>
</protein>
<dbReference type="CDD" id="cd00014">
    <property type="entry name" value="CH_SF"/>
    <property type="match status" value="1"/>
</dbReference>
<dbReference type="GO" id="GO:0051764">
    <property type="term" value="P:actin crosslink formation"/>
    <property type="evidence" value="ECO:0007669"/>
    <property type="project" value="TreeGrafter"/>
</dbReference>
<dbReference type="AlphaFoldDB" id="A0A6N2K261"/>
<dbReference type="GO" id="GO:0005884">
    <property type="term" value="C:actin filament"/>
    <property type="evidence" value="ECO:0007669"/>
    <property type="project" value="TreeGrafter"/>
</dbReference>
<name>A0A6N2K261_SALVM</name>
<feature type="chain" id="PRO_5026788602" description="Calponin-homology (CH) domain-containing protein" evidence="1">
    <location>
        <begin position="20"/>
        <end position="194"/>
    </location>
</feature>
<dbReference type="GO" id="GO:0051015">
    <property type="term" value="F:actin filament binding"/>
    <property type="evidence" value="ECO:0007669"/>
    <property type="project" value="TreeGrafter"/>
</dbReference>
<organism evidence="2">
    <name type="scientific">Salix viminalis</name>
    <name type="common">Common osier</name>
    <name type="synonym">Basket willow</name>
    <dbReference type="NCBI Taxonomy" id="40686"/>
    <lineage>
        <taxon>Eukaryota</taxon>
        <taxon>Viridiplantae</taxon>
        <taxon>Streptophyta</taxon>
        <taxon>Embryophyta</taxon>
        <taxon>Tracheophyta</taxon>
        <taxon>Spermatophyta</taxon>
        <taxon>Magnoliopsida</taxon>
        <taxon>eudicotyledons</taxon>
        <taxon>Gunneridae</taxon>
        <taxon>Pentapetalae</taxon>
        <taxon>rosids</taxon>
        <taxon>fabids</taxon>
        <taxon>Malpighiales</taxon>
        <taxon>Salicaceae</taxon>
        <taxon>Saliceae</taxon>
        <taxon>Salix</taxon>
    </lineage>
</organism>
<evidence type="ECO:0000313" key="2">
    <source>
        <dbReference type="EMBL" id="VFU22296.1"/>
    </source>
</evidence>
<evidence type="ECO:0008006" key="3">
    <source>
        <dbReference type="Google" id="ProtNLM"/>
    </source>
</evidence>
<feature type="signal peptide" evidence="1">
    <location>
        <begin position="1"/>
        <end position="19"/>
    </location>
</feature>
<sequence>MYFQCIVKFLVWFLRFEASRVIWKMLSTKHMELRYVKAHKYERFASRRSSGSRYLPYSNVDSFLKICKILGMAGIDLFSPSDVVEKRDTRKVCMCIRSLSKKARALHLNVPDFDIVTYTVAMSTNLVGNIRRNLELSHHTFSSTASNTPHHKPRQRSRQEMVIHILKSPLKWKVFLCSNLVAQAAVVLMIFHLK</sequence>
<dbReference type="Gene3D" id="1.10.418.10">
    <property type="entry name" value="Calponin-like domain"/>
    <property type="match status" value="1"/>
</dbReference>